<accession>A0A5D4U7L0</accession>
<dbReference type="Proteomes" id="UP000324269">
    <property type="component" value="Unassembled WGS sequence"/>
</dbReference>
<dbReference type="EMBL" id="VTEZ01000006">
    <property type="protein sequence ID" value="TYS83089.1"/>
    <property type="molecule type" value="Genomic_DNA"/>
</dbReference>
<dbReference type="InterPro" id="IPR017583">
    <property type="entry name" value="Tagatose/fructose_Pkinase"/>
</dbReference>
<dbReference type="PROSITE" id="PS00584">
    <property type="entry name" value="PFKB_KINASES_2"/>
    <property type="match status" value="1"/>
</dbReference>
<evidence type="ECO:0000256" key="7">
    <source>
        <dbReference type="PIRNR" id="PIRNR000535"/>
    </source>
</evidence>
<dbReference type="CDD" id="cd01164">
    <property type="entry name" value="FruK_PfkB_like"/>
    <property type="match status" value="1"/>
</dbReference>
<dbReference type="GO" id="GO:0008662">
    <property type="term" value="F:1-phosphofructokinase activity"/>
    <property type="evidence" value="ECO:0007669"/>
    <property type="project" value="UniProtKB-UniRule"/>
</dbReference>
<dbReference type="RefSeq" id="WP_148970500.1">
    <property type="nucleotide sequence ID" value="NZ_JBNIKW010000006.1"/>
</dbReference>
<comment type="similarity">
    <text evidence="1">Belongs to the carbohydrate kinase pfkB family.</text>
</comment>
<reference evidence="10 11" key="1">
    <citation type="submission" date="2019-08" db="EMBL/GenBank/DDBJ databases">
        <title>Bacillus genomes from the desert of Cuatro Cienegas, Coahuila.</title>
        <authorList>
            <person name="Olmedo-Alvarez G."/>
        </authorList>
    </citation>
    <scope>NUCLEOTIDE SEQUENCE [LARGE SCALE GENOMIC DNA]</scope>
    <source>
        <strain evidence="10 11">CH87b_3T</strain>
    </source>
</reference>
<dbReference type="AlphaFoldDB" id="A0A5D4U7L0"/>
<dbReference type="Pfam" id="PF00294">
    <property type="entry name" value="PfkB"/>
    <property type="match status" value="1"/>
</dbReference>
<dbReference type="InterPro" id="IPR002173">
    <property type="entry name" value="Carboh/pur_kinase_PfkB_CS"/>
</dbReference>
<keyword evidence="2 7" id="KW-0808">Transferase</keyword>
<protein>
    <recommendedName>
        <fullName evidence="7">Tagatose-6-phosphate kinase</fullName>
        <ecNumber evidence="7">2.7.1.144</ecNumber>
    </recommendedName>
</protein>
<dbReference type="PANTHER" id="PTHR46566:SF5">
    <property type="entry name" value="1-PHOSPHOFRUCTOKINASE"/>
    <property type="match status" value="1"/>
</dbReference>
<dbReference type="GO" id="GO:0009024">
    <property type="term" value="F:tagatose-6-phosphate kinase activity"/>
    <property type="evidence" value="ECO:0007669"/>
    <property type="project" value="UniProtKB-EC"/>
</dbReference>
<dbReference type="GO" id="GO:0005524">
    <property type="term" value="F:ATP binding"/>
    <property type="evidence" value="ECO:0007669"/>
    <property type="project" value="UniProtKB-UniRule"/>
</dbReference>
<organism evidence="10 11">
    <name type="scientific">Rossellomorea aquimaris</name>
    <dbReference type="NCBI Taxonomy" id="189382"/>
    <lineage>
        <taxon>Bacteria</taxon>
        <taxon>Bacillati</taxon>
        <taxon>Bacillota</taxon>
        <taxon>Bacilli</taxon>
        <taxon>Bacillales</taxon>
        <taxon>Bacillaceae</taxon>
        <taxon>Rossellomorea</taxon>
    </lineage>
</organism>
<evidence type="ECO:0000256" key="5">
    <source>
        <dbReference type="ARBA" id="ARBA00022840"/>
    </source>
</evidence>
<sequence length="323" mass="35115">MASPMIATVTLNPAIDVRYTLSQFQMGGVNRVSSIEKSAGGKGLNVTRVLSRLGQKVTCTGFLGGKSGEWIESELSHLKVHNSFVPIKGETRTCLAILSKEGQTEILETGPFIPSNELEIFDRTFSSILDTVDFVVVSGSLPEGVPTGFYSELSKKANQKGVRLLLDTSGPALAEGIAGKPFLIKPNKEEFARLIGKTFDSTDDMLRHAQAICHKGIHYVLLSLGEEGAILVSEKRVLRAKVPNVKAVNPVGSGDSMLAGFTYAYSHGFPIEEVLKWACACGMSNAIMEKTGEVNLLDIRRFVKEIDVVERIGGMENESYRLF</sequence>
<comment type="caution">
    <text evidence="10">The sequence shown here is derived from an EMBL/GenBank/DDBJ whole genome shotgun (WGS) entry which is preliminary data.</text>
</comment>
<evidence type="ECO:0000256" key="4">
    <source>
        <dbReference type="ARBA" id="ARBA00022777"/>
    </source>
</evidence>
<gene>
    <name evidence="10" type="primary">pfkB</name>
    <name evidence="10" type="ORF">FZC85_18505</name>
</gene>
<keyword evidence="4 8" id="KW-0418">Kinase</keyword>
<comment type="catalytic activity">
    <reaction evidence="6 8">
        <text>beta-D-fructose 1-phosphate + ATP = beta-D-fructose 1,6-bisphosphate + ADP + H(+)</text>
        <dbReference type="Rhea" id="RHEA:14213"/>
        <dbReference type="ChEBI" id="CHEBI:15378"/>
        <dbReference type="ChEBI" id="CHEBI:30616"/>
        <dbReference type="ChEBI" id="CHEBI:32966"/>
        <dbReference type="ChEBI" id="CHEBI:138881"/>
        <dbReference type="ChEBI" id="CHEBI:456216"/>
        <dbReference type="EC" id="2.7.1.56"/>
    </reaction>
</comment>
<evidence type="ECO:0000256" key="3">
    <source>
        <dbReference type="ARBA" id="ARBA00022741"/>
    </source>
</evidence>
<dbReference type="GO" id="GO:0005829">
    <property type="term" value="C:cytosol"/>
    <property type="evidence" value="ECO:0007669"/>
    <property type="project" value="TreeGrafter"/>
</dbReference>
<dbReference type="GO" id="GO:0005988">
    <property type="term" value="P:lactose metabolic process"/>
    <property type="evidence" value="ECO:0007669"/>
    <property type="project" value="UniProtKB-KW"/>
</dbReference>
<dbReference type="EC" id="2.7.1.144" evidence="7"/>
<dbReference type="InterPro" id="IPR022463">
    <property type="entry name" value="1-PFruKinase"/>
</dbReference>
<keyword evidence="3 7" id="KW-0547">Nucleotide-binding</keyword>
<dbReference type="PIRSF" id="PIRSF000535">
    <property type="entry name" value="1PFK/6PFK/LacC"/>
    <property type="match status" value="1"/>
</dbReference>
<dbReference type="PROSITE" id="PS00583">
    <property type="entry name" value="PFKB_KINASES_1"/>
    <property type="match status" value="1"/>
</dbReference>
<comment type="catalytic activity">
    <reaction evidence="7">
        <text>D-tagatofuranose 6-phosphate + ATP = D-tagatofuranose 1,6-bisphosphate + ADP + H(+)</text>
        <dbReference type="Rhea" id="RHEA:12420"/>
        <dbReference type="ChEBI" id="CHEBI:15378"/>
        <dbReference type="ChEBI" id="CHEBI:30616"/>
        <dbReference type="ChEBI" id="CHEBI:58694"/>
        <dbReference type="ChEBI" id="CHEBI:58695"/>
        <dbReference type="ChEBI" id="CHEBI:456216"/>
        <dbReference type="EC" id="2.7.1.144"/>
    </reaction>
</comment>
<dbReference type="GO" id="GO:2001059">
    <property type="term" value="P:D-tagatose 6-phosphate catabolic process"/>
    <property type="evidence" value="ECO:0007669"/>
    <property type="project" value="UniProtKB-UniPathway"/>
</dbReference>
<dbReference type="NCBIfam" id="TIGR03168">
    <property type="entry name" value="1-PFK"/>
    <property type="match status" value="1"/>
</dbReference>
<evidence type="ECO:0000313" key="11">
    <source>
        <dbReference type="Proteomes" id="UP000324269"/>
    </source>
</evidence>
<evidence type="ECO:0000256" key="1">
    <source>
        <dbReference type="ARBA" id="ARBA00005380"/>
    </source>
</evidence>
<comment type="similarity">
    <text evidence="7">Belongs to the carbohydrate kinase PfkB family. LacC subfamily.</text>
</comment>
<dbReference type="PANTHER" id="PTHR46566">
    <property type="entry name" value="1-PHOSPHOFRUCTOKINASE-RELATED"/>
    <property type="match status" value="1"/>
</dbReference>
<dbReference type="FunFam" id="3.40.1190.20:FF:000001">
    <property type="entry name" value="Phosphofructokinase"/>
    <property type="match status" value="1"/>
</dbReference>
<name>A0A5D4U7L0_9BACI</name>
<comment type="pathway">
    <text evidence="7">Carbohydrate metabolism; D-tagatose 6-phosphate degradation; D-glyceraldehyde 3-phosphate and glycerone phosphate from D-tagatose 6-phosphate: step 1/2.</text>
</comment>
<evidence type="ECO:0000256" key="2">
    <source>
        <dbReference type="ARBA" id="ARBA00022679"/>
    </source>
</evidence>
<dbReference type="OrthoDB" id="9801219at2"/>
<proteinExistence type="inferred from homology"/>
<evidence type="ECO:0000256" key="8">
    <source>
        <dbReference type="RuleBase" id="RU369061"/>
    </source>
</evidence>
<dbReference type="InterPro" id="IPR029056">
    <property type="entry name" value="Ribokinase-like"/>
</dbReference>
<dbReference type="SUPFAM" id="SSF53613">
    <property type="entry name" value="Ribokinase-like"/>
    <property type="match status" value="1"/>
</dbReference>
<dbReference type="UniPathway" id="UPA00704">
    <property type="reaction ID" value="UER00715"/>
</dbReference>
<evidence type="ECO:0000313" key="10">
    <source>
        <dbReference type="EMBL" id="TYS83089.1"/>
    </source>
</evidence>
<evidence type="ECO:0000259" key="9">
    <source>
        <dbReference type="Pfam" id="PF00294"/>
    </source>
</evidence>
<dbReference type="NCBIfam" id="TIGR03828">
    <property type="entry name" value="pfkB"/>
    <property type="match status" value="1"/>
</dbReference>
<dbReference type="GO" id="GO:0016052">
    <property type="term" value="P:carbohydrate catabolic process"/>
    <property type="evidence" value="ECO:0007669"/>
    <property type="project" value="UniProtKB-ARBA"/>
</dbReference>
<comment type="function">
    <text evidence="8">Catalyzes the ATP-dependent phosphorylation of fructose-l-phosphate to fructose-l,6-bisphosphate.</text>
</comment>
<dbReference type="Gene3D" id="3.40.1190.20">
    <property type="match status" value="1"/>
</dbReference>
<keyword evidence="5 7" id="KW-0067">ATP-binding</keyword>
<dbReference type="InterPro" id="IPR011611">
    <property type="entry name" value="PfkB_dom"/>
</dbReference>
<keyword evidence="7" id="KW-0423">Lactose metabolism</keyword>
<evidence type="ECO:0000256" key="6">
    <source>
        <dbReference type="ARBA" id="ARBA00047745"/>
    </source>
</evidence>
<feature type="domain" description="Carbohydrate kinase PfkB" evidence="9">
    <location>
        <begin position="19"/>
        <end position="283"/>
    </location>
</feature>
<dbReference type="GO" id="GO:0044281">
    <property type="term" value="P:small molecule metabolic process"/>
    <property type="evidence" value="ECO:0007669"/>
    <property type="project" value="UniProtKB-ARBA"/>
</dbReference>